<evidence type="ECO:0008006" key="3">
    <source>
        <dbReference type="Google" id="ProtNLM"/>
    </source>
</evidence>
<organism evidence="1 2">
    <name type="scientific">Jejuia spongiicola</name>
    <dbReference type="NCBI Taxonomy" id="2942207"/>
    <lineage>
        <taxon>Bacteria</taxon>
        <taxon>Pseudomonadati</taxon>
        <taxon>Bacteroidota</taxon>
        <taxon>Flavobacteriia</taxon>
        <taxon>Flavobacteriales</taxon>
        <taxon>Flavobacteriaceae</taxon>
        <taxon>Jejuia</taxon>
    </lineage>
</organism>
<accession>A0ABT0QD50</accession>
<dbReference type="RefSeq" id="WP_249972324.1">
    <property type="nucleotide sequence ID" value="NZ_JAMFLZ010000002.1"/>
</dbReference>
<comment type="caution">
    <text evidence="1">The sequence shown here is derived from an EMBL/GenBank/DDBJ whole genome shotgun (WGS) entry which is preliminary data.</text>
</comment>
<reference evidence="1" key="1">
    <citation type="submission" date="2022-05" db="EMBL/GenBank/DDBJ databases">
        <authorList>
            <person name="Park J.-S."/>
        </authorList>
    </citation>
    <scope>NUCLEOTIDE SEQUENCE</scope>
    <source>
        <strain evidence="1">2012CJ34-3</strain>
    </source>
</reference>
<gene>
    <name evidence="1" type="ORF">M3P09_05445</name>
</gene>
<sequence length="299" mass="35386">MNALKTILYFSIFKYPITKEEVFKFSKIKSKSQLDDELEQLLDNGIIYKFDEIYNIKNNYAWVERRLKGNIEAKKKMKKARKMANIMKYFPFVQSIMISGTLSKNYMDETTDIDFFVITKPGNIVISKFLMGTFRRLFARNSFCVNFLLDWDNLYIKKQNIYTAIEIATLIPVVNYDLYEKFINTNNDWVLQYLPNIHFPEQKTDVIKKSILKKSAESLLQTKPFLKLGDWMRTKYLKKLGSGRAEQIQSLHSNELEINKGIFKGHRFSYESRILALFELYQKDIKANGNLEINTFFYD</sequence>
<name>A0ABT0QD50_9FLAO</name>
<dbReference type="EMBL" id="JAMFLZ010000002">
    <property type="protein sequence ID" value="MCL6294428.1"/>
    <property type="molecule type" value="Genomic_DNA"/>
</dbReference>
<protein>
    <recommendedName>
        <fullName evidence="3">Polymerase nucleotidyl transferase domain-containing protein</fullName>
    </recommendedName>
</protein>
<dbReference type="Proteomes" id="UP001165381">
    <property type="component" value="Unassembled WGS sequence"/>
</dbReference>
<evidence type="ECO:0000313" key="2">
    <source>
        <dbReference type="Proteomes" id="UP001165381"/>
    </source>
</evidence>
<evidence type="ECO:0000313" key="1">
    <source>
        <dbReference type="EMBL" id="MCL6294428.1"/>
    </source>
</evidence>
<proteinExistence type="predicted"/>
<keyword evidence="2" id="KW-1185">Reference proteome</keyword>